<reference evidence="6 7" key="1">
    <citation type="submission" date="2020-04" db="EMBL/GenBank/DDBJ databases">
        <authorList>
            <person name="Doyle D.A."/>
        </authorList>
    </citation>
    <scope>NUCLEOTIDE SEQUENCE [LARGE SCALE GENOMIC DNA]</scope>
    <source>
        <strain evidence="6 7">P21</strain>
    </source>
</reference>
<dbReference type="Proteomes" id="UP000537131">
    <property type="component" value="Unassembled WGS sequence"/>
</dbReference>
<dbReference type="PANTHER" id="PTHR24189">
    <property type="entry name" value="MYOTROPHIN"/>
    <property type="match status" value="1"/>
</dbReference>
<evidence type="ECO:0000313" key="6">
    <source>
        <dbReference type="EMBL" id="NMM64361.1"/>
    </source>
</evidence>
<evidence type="ECO:0000313" key="7">
    <source>
        <dbReference type="Proteomes" id="UP000537131"/>
    </source>
</evidence>
<keyword evidence="1" id="KW-0677">Repeat</keyword>
<dbReference type="InterPro" id="IPR026870">
    <property type="entry name" value="Zinc_ribbon_dom"/>
</dbReference>
<dbReference type="PANTHER" id="PTHR24189:SF50">
    <property type="entry name" value="ANKYRIN REPEAT AND SOCS BOX PROTEIN 2"/>
    <property type="match status" value="1"/>
</dbReference>
<evidence type="ECO:0000259" key="5">
    <source>
        <dbReference type="Pfam" id="PF13240"/>
    </source>
</evidence>
<feature type="repeat" description="ANK" evidence="3">
    <location>
        <begin position="134"/>
        <end position="174"/>
    </location>
</feature>
<dbReference type="EMBL" id="JABBNI010000036">
    <property type="protein sequence ID" value="NMM64361.1"/>
    <property type="molecule type" value="Genomic_DNA"/>
</dbReference>
<proteinExistence type="predicted"/>
<evidence type="ECO:0000256" key="2">
    <source>
        <dbReference type="ARBA" id="ARBA00023043"/>
    </source>
</evidence>
<gene>
    <name evidence="6" type="ORF">HBE96_17205</name>
</gene>
<dbReference type="Pfam" id="PF13240">
    <property type="entry name" value="Zn_Ribbon_1"/>
    <property type="match status" value="1"/>
</dbReference>
<keyword evidence="4" id="KW-0472">Membrane</keyword>
<organism evidence="6 7">
    <name type="scientific">Clostridium muellerianum</name>
    <dbReference type="NCBI Taxonomy" id="2716538"/>
    <lineage>
        <taxon>Bacteria</taxon>
        <taxon>Bacillati</taxon>
        <taxon>Bacillota</taxon>
        <taxon>Clostridia</taxon>
        <taxon>Eubacteriales</taxon>
        <taxon>Clostridiaceae</taxon>
        <taxon>Clostridium</taxon>
    </lineage>
</organism>
<feature type="domain" description="Zinc-ribbon" evidence="5">
    <location>
        <begin position="3"/>
        <end position="24"/>
    </location>
</feature>
<keyword evidence="7" id="KW-1185">Reference proteome</keyword>
<dbReference type="PROSITE" id="PS50088">
    <property type="entry name" value="ANK_REPEAT"/>
    <property type="match status" value="3"/>
</dbReference>
<reference evidence="6 7" key="2">
    <citation type="submission" date="2020-06" db="EMBL/GenBank/DDBJ databases">
        <title>Complete Genome Sequence of Clostridium muelleri sp. nov. P21T, an Acid-Alcohol Producing Acetogen Isolated from Old Hay.</title>
        <authorList>
            <person name="Duncan K.E."/>
            <person name="Tanner R.S."/>
        </authorList>
    </citation>
    <scope>NUCLEOTIDE SEQUENCE [LARGE SCALE GENOMIC DNA]</scope>
    <source>
        <strain evidence="6 7">P21</strain>
    </source>
</reference>
<dbReference type="InterPro" id="IPR002110">
    <property type="entry name" value="Ankyrin_rpt"/>
</dbReference>
<evidence type="ECO:0000256" key="3">
    <source>
        <dbReference type="PROSITE-ProRule" id="PRU00023"/>
    </source>
</evidence>
<protein>
    <submittedName>
        <fullName evidence="6">Zinc-ribbon domain-containing protein</fullName>
    </submittedName>
</protein>
<name>A0A7Y0EIZ3_9CLOT</name>
<feature type="transmembrane region" description="Helical" evidence="4">
    <location>
        <begin position="72"/>
        <end position="92"/>
    </location>
</feature>
<feature type="repeat" description="ANK" evidence="3">
    <location>
        <begin position="223"/>
        <end position="258"/>
    </location>
</feature>
<keyword evidence="4" id="KW-1133">Transmembrane helix</keyword>
<dbReference type="RefSeq" id="WP_169298944.1">
    <property type="nucleotide sequence ID" value="NZ_JABBNI010000036.1"/>
</dbReference>
<dbReference type="Gene3D" id="1.25.40.20">
    <property type="entry name" value="Ankyrin repeat-containing domain"/>
    <property type="match status" value="1"/>
</dbReference>
<accession>A0A7Y0EIZ3</accession>
<comment type="caution">
    <text evidence="6">The sequence shown here is derived from an EMBL/GenBank/DDBJ whole genome shotgun (WGS) entry which is preliminary data.</text>
</comment>
<dbReference type="PROSITE" id="PS50297">
    <property type="entry name" value="ANK_REP_REGION"/>
    <property type="match status" value="2"/>
</dbReference>
<dbReference type="AlphaFoldDB" id="A0A7Y0EIZ3"/>
<feature type="repeat" description="ANK" evidence="3">
    <location>
        <begin position="101"/>
        <end position="133"/>
    </location>
</feature>
<sequence length="370" mass="41163">MICQNCGKENPEESLFCNSCGAKILNEQKEVKINKNIIQNDKKLNENVGEKKTNFINRVKKAMFFKSKKNKVILFVAIIILIVISVATIKYYTNIDRRDANGNTKLINSVKKSDLQTIHKLIDRGADVNVRNNSNETPLILAVDKAVSSWSTQADISIIKLLLSKGADVNIKRQGVTWVQDMNVSTYAHEGNTALFVACEKPEVLKLLLTEGKNINVNVKGAYGRTALMWMALNKDSSNLDSLKLLLDKGANTNIKDDNGDTAIIISSSQLGDNRTTINLLVSYGADEKIAREYNIEFAARSKYSNTTVNTSNKKEPRIGMTADEVRKSTWGNPSHVNKTTTASGTSEQWVYSNNKYIYLENGVVTSIQE</sequence>
<dbReference type="InterPro" id="IPR050745">
    <property type="entry name" value="Multifunctional_regulatory"/>
</dbReference>
<keyword evidence="4" id="KW-0812">Transmembrane</keyword>
<dbReference type="SUPFAM" id="SSF48403">
    <property type="entry name" value="Ankyrin repeat"/>
    <property type="match status" value="1"/>
</dbReference>
<dbReference type="Pfam" id="PF12796">
    <property type="entry name" value="Ank_2"/>
    <property type="match status" value="2"/>
</dbReference>
<evidence type="ECO:0000256" key="4">
    <source>
        <dbReference type="SAM" id="Phobius"/>
    </source>
</evidence>
<dbReference type="SMART" id="SM00248">
    <property type="entry name" value="ANK"/>
    <property type="match status" value="5"/>
</dbReference>
<keyword evidence="2 3" id="KW-0040">ANK repeat</keyword>
<dbReference type="InterPro" id="IPR036770">
    <property type="entry name" value="Ankyrin_rpt-contain_sf"/>
</dbReference>
<evidence type="ECO:0000256" key="1">
    <source>
        <dbReference type="ARBA" id="ARBA00022737"/>
    </source>
</evidence>